<dbReference type="PROSITE" id="PS51898">
    <property type="entry name" value="TYR_RECOMBINASE"/>
    <property type="match status" value="1"/>
</dbReference>
<dbReference type="InterPro" id="IPR002104">
    <property type="entry name" value="Integrase_catalytic"/>
</dbReference>
<feature type="domain" description="Core-binding (CB)" evidence="6">
    <location>
        <begin position="47"/>
        <end position="131"/>
    </location>
</feature>
<dbReference type="OrthoDB" id="864726at2"/>
<dbReference type="GO" id="GO:0006310">
    <property type="term" value="P:DNA recombination"/>
    <property type="evidence" value="ECO:0007669"/>
    <property type="project" value="UniProtKB-KW"/>
</dbReference>
<dbReference type="GO" id="GO:0003677">
    <property type="term" value="F:DNA binding"/>
    <property type="evidence" value="ECO:0007669"/>
    <property type="project" value="UniProtKB-UniRule"/>
</dbReference>
<dbReference type="PROSITE" id="PS51900">
    <property type="entry name" value="CB"/>
    <property type="match status" value="1"/>
</dbReference>
<dbReference type="InterPro" id="IPR044068">
    <property type="entry name" value="CB"/>
</dbReference>
<keyword evidence="2" id="KW-0233">DNA recombination</keyword>
<evidence type="ECO:0000259" key="5">
    <source>
        <dbReference type="PROSITE" id="PS51898"/>
    </source>
</evidence>
<dbReference type="Gene3D" id="1.10.443.10">
    <property type="entry name" value="Intergrase catalytic core"/>
    <property type="match status" value="1"/>
</dbReference>
<dbReference type="InterPro" id="IPR013762">
    <property type="entry name" value="Integrase-like_cat_sf"/>
</dbReference>
<evidence type="ECO:0000256" key="2">
    <source>
        <dbReference type="ARBA" id="ARBA00023172"/>
    </source>
</evidence>
<dbReference type="Gene3D" id="1.10.150.130">
    <property type="match status" value="1"/>
</dbReference>
<dbReference type="CDD" id="cd00397">
    <property type="entry name" value="DNA_BRE_C"/>
    <property type="match status" value="1"/>
</dbReference>
<accession>A0A4R7V4K6</accession>
<evidence type="ECO:0000313" key="8">
    <source>
        <dbReference type="Proteomes" id="UP000294927"/>
    </source>
</evidence>
<reference evidence="7 8" key="1">
    <citation type="submission" date="2019-03" db="EMBL/GenBank/DDBJ databases">
        <title>Genomic Encyclopedia of Archaeal and Bacterial Type Strains, Phase II (KMG-II): from individual species to whole genera.</title>
        <authorList>
            <person name="Goeker M."/>
        </authorList>
    </citation>
    <scope>NUCLEOTIDE SEQUENCE [LARGE SCALE GENOMIC DNA]</scope>
    <source>
        <strain evidence="7 8">DSM 45499</strain>
    </source>
</reference>
<dbReference type="SUPFAM" id="SSF56349">
    <property type="entry name" value="DNA breaking-rejoining enzymes"/>
    <property type="match status" value="1"/>
</dbReference>
<dbReference type="Pfam" id="PF00589">
    <property type="entry name" value="Phage_integrase"/>
    <property type="match status" value="1"/>
</dbReference>
<dbReference type="InterPro" id="IPR011010">
    <property type="entry name" value="DNA_brk_join_enz"/>
</dbReference>
<dbReference type="AlphaFoldDB" id="A0A4R7V4K6"/>
<dbReference type="GO" id="GO:0015074">
    <property type="term" value="P:DNA integration"/>
    <property type="evidence" value="ECO:0007669"/>
    <property type="project" value="InterPro"/>
</dbReference>
<dbReference type="Proteomes" id="UP000294927">
    <property type="component" value="Unassembled WGS sequence"/>
</dbReference>
<organism evidence="7 8">
    <name type="scientific">Actinophytocola oryzae</name>
    <dbReference type="NCBI Taxonomy" id="502181"/>
    <lineage>
        <taxon>Bacteria</taxon>
        <taxon>Bacillati</taxon>
        <taxon>Actinomycetota</taxon>
        <taxon>Actinomycetes</taxon>
        <taxon>Pseudonocardiales</taxon>
        <taxon>Pseudonocardiaceae</taxon>
    </lineage>
</organism>
<dbReference type="InterPro" id="IPR010998">
    <property type="entry name" value="Integrase_recombinase_N"/>
</dbReference>
<protein>
    <submittedName>
        <fullName evidence="7">Site-specific recombinase XerC</fullName>
    </submittedName>
</protein>
<feature type="domain" description="Tyr recombinase" evidence="5">
    <location>
        <begin position="154"/>
        <end position="339"/>
    </location>
</feature>
<evidence type="ECO:0000256" key="4">
    <source>
        <dbReference type="SAM" id="MobiDB-lite"/>
    </source>
</evidence>
<dbReference type="EMBL" id="SOCP01000015">
    <property type="protein sequence ID" value="TDV43694.1"/>
    <property type="molecule type" value="Genomic_DNA"/>
</dbReference>
<evidence type="ECO:0000259" key="6">
    <source>
        <dbReference type="PROSITE" id="PS51900"/>
    </source>
</evidence>
<sequence length="350" mass="39093">MTTNLSPAGPGTTGDRELMAAARMMLQRMGVDPADLMTDPADRPPVPTFDAYISEVEKAVSPGTAKTYGSYWNRIRAKWGTRTLLEPTATEIKQFEEEIKANAVPRRNSRGGRGTAENFIAALRCIYRHAEDDELIKPDENPARRTAKPRRQGSNRHALSNDQMSEINFYAGTTGDDPELDTLLLRLHTESACRTGGALALRPRDLNEDQCLIYLREKDGTTRWQPVSRSLMTALLDHTEARGAADDPSGQLLRYRNGNPITHRRYDHLWVRLGRHLPWITTLNVSAHWIRHTTLTWVERNFGFAIAHAYAGHFDEGDTKNATMTYVKAAVHDVATALSALTGEPHPLAS</sequence>
<name>A0A4R7V4K6_9PSEU</name>
<keyword evidence="8" id="KW-1185">Reference proteome</keyword>
<dbReference type="PANTHER" id="PTHR30349">
    <property type="entry name" value="PHAGE INTEGRASE-RELATED"/>
    <property type="match status" value="1"/>
</dbReference>
<proteinExistence type="predicted"/>
<feature type="compositionally biased region" description="Basic residues" evidence="4">
    <location>
        <begin position="145"/>
        <end position="154"/>
    </location>
</feature>
<evidence type="ECO:0000256" key="3">
    <source>
        <dbReference type="PROSITE-ProRule" id="PRU01248"/>
    </source>
</evidence>
<evidence type="ECO:0000313" key="7">
    <source>
        <dbReference type="EMBL" id="TDV43694.1"/>
    </source>
</evidence>
<dbReference type="InterPro" id="IPR050090">
    <property type="entry name" value="Tyrosine_recombinase_XerCD"/>
</dbReference>
<gene>
    <name evidence="7" type="ORF">CLV71_115157</name>
</gene>
<comment type="caution">
    <text evidence="7">The sequence shown here is derived from an EMBL/GenBank/DDBJ whole genome shotgun (WGS) entry which is preliminary data.</text>
</comment>
<evidence type="ECO:0000256" key="1">
    <source>
        <dbReference type="ARBA" id="ARBA00023125"/>
    </source>
</evidence>
<dbReference type="RefSeq" id="WP_133906911.1">
    <property type="nucleotide sequence ID" value="NZ_SOCP01000015.1"/>
</dbReference>
<keyword evidence="1 3" id="KW-0238">DNA-binding</keyword>
<feature type="region of interest" description="Disordered" evidence="4">
    <location>
        <begin position="136"/>
        <end position="163"/>
    </location>
</feature>